<reference evidence="2 3" key="1">
    <citation type="journal article" date="2012" name="J. Bacteriol.">
        <title>Draft Genome Sequence of the Soil Bacterium Burkholderia terrae Strain BS001, Which Interacts with Fungal Surface Structures.</title>
        <authorList>
            <person name="Nazir R."/>
            <person name="Hansen M.A."/>
            <person name="Sorensen S."/>
            <person name="van Elsas J.D."/>
        </authorList>
    </citation>
    <scope>NUCLEOTIDE SEQUENCE [LARGE SCALE GENOMIC DNA]</scope>
    <source>
        <strain evidence="2 3">BS001</strain>
    </source>
</reference>
<dbReference type="NCBIfam" id="TIGR01841">
    <property type="entry name" value="phasin"/>
    <property type="match status" value="1"/>
</dbReference>
<keyword evidence="3" id="KW-1185">Reference proteome</keyword>
<dbReference type="Proteomes" id="UP000004980">
    <property type="component" value="Unassembled WGS sequence"/>
</dbReference>
<feature type="domain" description="Phasin" evidence="1">
    <location>
        <begin position="28"/>
        <end position="125"/>
    </location>
</feature>
<evidence type="ECO:0000259" key="1">
    <source>
        <dbReference type="Pfam" id="PF09361"/>
    </source>
</evidence>
<gene>
    <name evidence="2" type="ORF">WQE_35595</name>
</gene>
<dbReference type="InterPro" id="IPR010127">
    <property type="entry name" value="Phasin_subfam-1"/>
</dbReference>
<accession>A0ABP2PEG0</accession>
<evidence type="ECO:0000313" key="2">
    <source>
        <dbReference type="EMBL" id="EIM96173.1"/>
    </source>
</evidence>
<name>A0ABP2PEG0_9BURK</name>
<protein>
    <submittedName>
        <fullName evidence="2">Phasin family protein</fullName>
    </submittedName>
</protein>
<comment type="caution">
    <text evidence="2">The sequence shown here is derived from an EMBL/GenBank/DDBJ whole genome shotgun (WGS) entry which is preliminary data.</text>
</comment>
<proteinExistence type="predicted"/>
<dbReference type="Pfam" id="PF09361">
    <property type="entry name" value="Phasin_2"/>
    <property type="match status" value="1"/>
</dbReference>
<organism evidence="2 3">
    <name type="scientific">Paraburkholderia hospita</name>
    <dbReference type="NCBI Taxonomy" id="169430"/>
    <lineage>
        <taxon>Bacteria</taxon>
        <taxon>Pseudomonadati</taxon>
        <taxon>Pseudomonadota</taxon>
        <taxon>Betaproteobacteria</taxon>
        <taxon>Burkholderiales</taxon>
        <taxon>Burkholderiaceae</taxon>
        <taxon>Paraburkholderia</taxon>
    </lineage>
</organism>
<sequence length="213" mass="23481">MRLHPHLTRIKRCFYPDKEYQMLFYSPQQIAELNKASYQSFVNLTGKYMNGLQELAELNVQTIRAIIEESNNFPKVNVTENAGDLPEWQSSMLTQLPGKAASYNRHLHAIILSTGAEVAREVQRQYESRGGQVNAIFMEAIEKANAASTRTAETLENTIAKAKPAQDTVGTTIKDAVESASSDAVSQTAKATGEFMAGGEAMLPQPNKSGNKR</sequence>
<evidence type="ECO:0000313" key="3">
    <source>
        <dbReference type="Proteomes" id="UP000004980"/>
    </source>
</evidence>
<dbReference type="EMBL" id="AKAU01000207">
    <property type="protein sequence ID" value="EIM96173.1"/>
    <property type="molecule type" value="Genomic_DNA"/>
</dbReference>
<dbReference type="InterPro" id="IPR018968">
    <property type="entry name" value="Phasin"/>
</dbReference>